<dbReference type="Pfam" id="PF05050">
    <property type="entry name" value="Methyltransf_21"/>
    <property type="match status" value="1"/>
</dbReference>
<evidence type="ECO:0000313" key="3">
    <source>
        <dbReference type="Proteomes" id="UP000013827"/>
    </source>
</evidence>
<evidence type="ECO:0000259" key="1">
    <source>
        <dbReference type="Pfam" id="PF05050"/>
    </source>
</evidence>
<dbReference type="OMA" id="CCTERTT"/>
<dbReference type="eggNOG" id="ENOG502SS70">
    <property type="taxonomic scope" value="Eukaryota"/>
</dbReference>
<accession>A0A0D3JJ18</accession>
<dbReference type="HOGENOM" id="CLU_843149_0_0_1"/>
<dbReference type="SUPFAM" id="SSF53335">
    <property type="entry name" value="S-adenosyl-L-methionine-dependent methyltransferases"/>
    <property type="match status" value="1"/>
</dbReference>
<feature type="domain" description="Methyltransferase FkbM" evidence="1">
    <location>
        <begin position="36"/>
        <end position="200"/>
    </location>
</feature>
<keyword evidence="3" id="KW-1185">Reference proteome</keyword>
<dbReference type="InterPro" id="IPR029063">
    <property type="entry name" value="SAM-dependent_MTases_sf"/>
</dbReference>
<dbReference type="KEGG" id="ehx:EMIHUDRAFT_239598"/>
<dbReference type="InterPro" id="IPR006342">
    <property type="entry name" value="FkbM_mtfrase"/>
</dbReference>
<dbReference type="GeneID" id="17269050"/>
<evidence type="ECO:0000313" key="2">
    <source>
        <dbReference type="EnsemblProtists" id="EOD23503"/>
    </source>
</evidence>
<dbReference type="AlphaFoldDB" id="A0A0D3JJ18"/>
<dbReference type="PaxDb" id="2903-EOD23503"/>
<dbReference type="Gene3D" id="3.40.50.150">
    <property type="entry name" value="Vaccinia Virus protein VP39"/>
    <property type="match status" value="1"/>
</dbReference>
<proteinExistence type="predicted"/>
<dbReference type="RefSeq" id="XP_005775932.1">
    <property type="nucleotide sequence ID" value="XM_005775875.1"/>
</dbReference>
<sequence>MSARRACNSPGTEVILNSIVGALIEEGRMPTGAMIDAGANQGEWACFYASVVRDNRTVFAMDPMEANVRRIWNRYVLKAGLRNLQPSVGILGSVDGTISRSALGKQSASQQYNNLHLLNSPTRGVRGADLGGLSVYTVDGLFQGAWRGQRLGFAHWDVEGSELDVLRGAVETIARDQPIFTVEVHVHQDQNYTTNLLQYIDWISYDAFLVEEIVGRRYDGRNLLCVPRSRRAELALSSTLDLAAAARAIFAVNANSVHEHAYPCCKPGGKCCPALGSRCCRSGDTLRWHRRQVAEWGRANSSFRGRNPLLFTHVNFFSQSRYKWSALKSG</sequence>
<organism evidence="2 3">
    <name type="scientific">Emiliania huxleyi (strain CCMP1516)</name>
    <dbReference type="NCBI Taxonomy" id="280463"/>
    <lineage>
        <taxon>Eukaryota</taxon>
        <taxon>Haptista</taxon>
        <taxon>Haptophyta</taxon>
        <taxon>Prymnesiophyceae</taxon>
        <taxon>Isochrysidales</taxon>
        <taxon>Noelaerhabdaceae</taxon>
        <taxon>Emiliania</taxon>
    </lineage>
</organism>
<protein>
    <recommendedName>
        <fullName evidence="1">Methyltransferase FkbM domain-containing protein</fullName>
    </recommendedName>
</protein>
<dbReference type="Proteomes" id="UP000013827">
    <property type="component" value="Unassembled WGS sequence"/>
</dbReference>
<name>A0A0D3JJ18_EMIH1</name>
<reference evidence="3" key="1">
    <citation type="journal article" date="2013" name="Nature">
        <title>Pan genome of the phytoplankton Emiliania underpins its global distribution.</title>
        <authorList>
            <person name="Read B.A."/>
            <person name="Kegel J."/>
            <person name="Klute M.J."/>
            <person name="Kuo A."/>
            <person name="Lefebvre S.C."/>
            <person name="Maumus F."/>
            <person name="Mayer C."/>
            <person name="Miller J."/>
            <person name="Monier A."/>
            <person name="Salamov A."/>
            <person name="Young J."/>
            <person name="Aguilar M."/>
            <person name="Claverie J.M."/>
            <person name="Frickenhaus S."/>
            <person name="Gonzalez K."/>
            <person name="Herman E.K."/>
            <person name="Lin Y.C."/>
            <person name="Napier J."/>
            <person name="Ogata H."/>
            <person name="Sarno A.F."/>
            <person name="Shmutz J."/>
            <person name="Schroeder D."/>
            <person name="de Vargas C."/>
            <person name="Verret F."/>
            <person name="von Dassow P."/>
            <person name="Valentin K."/>
            <person name="Van de Peer Y."/>
            <person name="Wheeler G."/>
            <person name="Dacks J.B."/>
            <person name="Delwiche C.F."/>
            <person name="Dyhrman S.T."/>
            <person name="Glockner G."/>
            <person name="John U."/>
            <person name="Richards T."/>
            <person name="Worden A.Z."/>
            <person name="Zhang X."/>
            <person name="Grigoriev I.V."/>
            <person name="Allen A.E."/>
            <person name="Bidle K."/>
            <person name="Borodovsky M."/>
            <person name="Bowler C."/>
            <person name="Brownlee C."/>
            <person name="Cock J.M."/>
            <person name="Elias M."/>
            <person name="Gladyshev V.N."/>
            <person name="Groth M."/>
            <person name="Guda C."/>
            <person name="Hadaegh A."/>
            <person name="Iglesias-Rodriguez M.D."/>
            <person name="Jenkins J."/>
            <person name="Jones B.M."/>
            <person name="Lawson T."/>
            <person name="Leese F."/>
            <person name="Lindquist E."/>
            <person name="Lobanov A."/>
            <person name="Lomsadze A."/>
            <person name="Malik S.B."/>
            <person name="Marsh M.E."/>
            <person name="Mackinder L."/>
            <person name="Mock T."/>
            <person name="Mueller-Roeber B."/>
            <person name="Pagarete A."/>
            <person name="Parker M."/>
            <person name="Probert I."/>
            <person name="Quesneville H."/>
            <person name="Raines C."/>
            <person name="Rensing S.A."/>
            <person name="Riano-Pachon D.M."/>
            <person name="Richier S."/>
            <person name="Rokitta S."/>
            <person name="Shiraiwa Y."/>
            <person name="Soanes D.M."/>
            <person name="van der Giezen M."/>
            <person name="Wahlund T.M."/>
            <person name="Williams B."/>
            <person name="Wilson W."/>
            <person name="Wolfe G."/>
            <person name="Wurch L.L."/>
        </authorList>
    </citation>
    <scope>NUCLEOTIDE SEQUENCE</scope>
</reference>
<dbReference type="NCBIfam" id="TIGR01444">
    <property type="entry name" value="fkbM_fam"/>
    <property type="match status" value="1"/>
</dbReference>
<dbReference type="EnsemblProtists" id="EOD23503">
    <property type="protein sequence ID" value="EOD23503"/>
    <property type="gene ID" value="EMIHUDRAFT_239598"/>
</dbReference>
<reference evidence="2" key="2">
    <citation type="submission" date="2024-10" db="UniProtKB">
        <authorList>
            <consortium name="EnsemblProtists"/>
        </authorList>
    </citation>
    <scope>IDENTIFICATION</scope>
</reference>